<feature type="transmembrane region" description="Helical" evidence="1">
    <location>
        <begin position="48"/>
        <end position="74"/>
    </location>
</feature>
<protein>
    <submittedName>
        <fullName evidence="2">Uncharacterized protein</fullName>
    </submittedName>
</protein>
<keyword evidence="1" id="KW-0472">Membrane</keyword>
<proteinExistence type="predicted"/>
<name>A0A4U5NBC9_STECR</name>
<keyword evidence="1" id="KW-0812">Transmembrane</keyword>
<organism evidence="2 3">
    <name type="scientific">Steinernema carpocapsae</name>
    <name type="common">Entomopathogenic nematode</name>
    <dbReference type="NCBI Taxonomy" id="34508"/>
    <lineage>
        <taxon>Eukaryota</taxon>
        <taxon>Metazoa</taxon>
        <taxon>Ecdysozoa</taxon>
        <taxon>Nematoda</taxon>
        <taxon>Chromadorea</taxon>
        <taxon>Rhabditida</taxon>
        <taxon>Tylenchina</taxon>
        <taxon>Panagrolaimomorpha</taxon>
        <taxon>Strongyloidoidea</taxon>
        <taxon>Steinernematidae</taxon>
        <taxon>Steinernema</taxon>
    </lineage>
</organism>
<evidence type="ECO:0000313" key="3">
    <source>
        <dbReference type="Proteomes" id="UP000298663"/>
    </source>
</evidence>
<dbReference type="AlphaFoldDB" id="A0A4U5NBC9"/>
<keyword evidence="3" id="KW-1185">Reference proteome</keyword>
<sequence length="113" mass="12916">MALTISGSFQCYALNADCEAKCETGKCYFADVCNGQPNAYFCSSYNPYILIFGVLTVVAFFLLLCLGGVGYFMWRRIHQMNNERKQKKYVFPQMEQVAAPRDHDLTPEVQTKF</sequence>
<dbReference type="OrthoDB" id="10480774at2759"/>
<reference evidence="2 3" key="1">
    <citation type="journal article" date="2015" name="Genome Biol.">
        <title>Comparative genomics of Steinernema reveals deeply conserved gene regulatory networks.</title>
        <authorList>
            <person name="Dillman A.R."/>
            <person name="Macchietto M."/>
            <person name="Porter C.F."/>
            <person name="Rogers A."/>
            <person name="Williams B."/>
            <person name="Antoshechkin I."/>
            <person name="Lee M.M."/>
            <person name="Goodwin Z."/>
            <person name="Lu X."/>
            <person name="Lewis E.E."/>
            <person name="Goodrich-Blair H."/>
            <person name="Stock S.P."/>
            <person name="Adams B.J."/>
            <person name="Sternberg P.W."/>
            <person name="Mortazavi A."/>
        </authorList>
    </citation>
    <scope>NUCLEOTIDE SEQUENCE [LARGE SCALE GENOMIC DNA]</scope>
    <source>
        <strain evidence="2 3">ALL</strain>
    </source>
</reference>
<dbReference type="EMBL" id="AZBU02000004">
    <property type="protein sequence ID" value="TKR80147.1"/>
    <property type="molecule type" value="Genomic_DNA"/>
</dbReference>
<accession>A0A4U5NBC9</accession>
<reference evidence="2 3" key="2">
    <citation type="journal article" date="2019" name="G3 (Bethesda)">
        <title>Hybrid Assembly of the Genome of the Entomopathogenic Nematode Steinernema carpocapsae Identifies the X-Chromosome.</title>
        <authorList>
            <person name="Serra L."/>
            <person name="Macchietto M."/>
            <person name="Macias-Munoz A."/>
            <person name="McGill C.J."/>
            <person name="Rodriguez I.M."/>
            <person name="Rodriguez B."/>
            <person name="Murad R."/>
            <person name="Mortazavi A."/>
        </authorList>
    </citation>
    <scope>NUCLEOTIDE SEQUENCE [LARGE SCALE GENOMIC DNA]</scope>
    <source>
        <strain evidence="2 3">ALL</strain>
    </source>
</reference>
<dbReference type="Proteomes" id="UP000298663">
    <property type="component" value="Unassembled WGS sequence"/>
</dbReference>
<evidence type="ECO:0000256" key="1">
    <source>
        <dbReference type="SAM" id="Phobius"/>
    </source>
</evidence>
<keyword evidence="1" id="KW-1133">Transmembrane helix</keyword>
<gene>
    <name evidence="2" type="ORF">L596_014267</name>
</gene>
<comment type="caution">
    <text evidence="2">The sequence shown here is derived from an EMBL/GenBank/DDBJ whole genome shotgun (WGS) entry which is preliminary data.</text>
</comment>
<evidence type="ECO:0000313" key="2">
    <source>
        <dbReference type="EMBL" id="TKR80147.1"/>
    </source>
</evidence>